<evidence type="ECO:0000313" key="1">
    <source>
        <dbReference type="EMBL" id="KAG5447524.1"/>
    </source>
</evidence>
<keyword evidence="2" id="KW-1185">Reference proteome</keyword>
<proteinExistence type="predicted"/>
<dbReference type="InParanoid" id="A0A3R7JJ99"/>
<dbReference type="AlphaFoldDB" id="A0A3R7JJ99"/>
<organism evidence="1 2">
    <name type="scientific">Clonorchis sinensis</name>
    <name type="common">Chinese liver fluke</name>
    <dbReference type="NCBI Taxonomy" id="79923"/>
    <lineage>
        <taxon>Eukaryota</taxon>
        <taxon>Metazoa</taxon>
        <taxon>Spiralia</taxon>
        <taxon>Lophotrochozoa</taxon>
        <taxon>Platyhelminthes</taxon>
        <taxon>Trematoda</taxon>
        <taxon>Digenea</taxon>
        <taxon>Opisthorchiida</taxon>
        <taxon>Opisthorchiata</taxon>
        <taxon>Opisthorchiidae</taxon>
        <taxon>Clonorchis</taxon>
    </lineage>
</organism>
<protein>
    <submittedName>
        <fullName evidence="1">Uncharacterized protein</fullName>
    </submittedName>
</protein>
<dbReference type="OrthoDB" id="10617130at2759"/>
<reference evidence="1 2" key="1">
    <citation type="journal article" date="2018" name="Biotechnol. Adv.">
        <title>Improved genomic resources and new bioinformatic workflow for the carcinogenic parasite Clonorchis sinensis: Biotechnological implications.</title>
        <authorList>
            <person name="Wang D."/>
            <person name="Korhonen P.K."/>
            <person name="Gasser R.B."/>
            <person name="Young N.D."/>
        </authorList>
    </citation>
    <scope>NUCLEOTIDE SEQUENCE [LARGE SCALE GENOMIC DNA]</scope>
    <source>
        <strain evidence="1">Cs-k2</strain>
    </source>
</reference>
<accession>A0A3R7JJ99</accession>
<sequence>MSSILRCLHLQVLNQTIWKETDSTNATDIDQPPFLAMPSAGGVTGTSFWKADRTKITPFCQFMGRPPRSLRHFEGATEDNIRLGRWCFRIAKLPQLMVLYVFRE</sequence>
<reference evidence="1 2" key="2">
    <citation type="journal article" date="2021" name="Genomics">
        <title>High-quality reference genome for Clonorchis sinensis.</title>
        <authorList>
            <person name="Young N.D."/>
            <person name="Stroehlein A.J."/>
            <person name="Kinkar L."/>
            <person name="Wang T."/>
            <person name="Sohn W.M."/>
            <person name="Chang B.C.H."/>
            <person name="Kaur P."/>
            <person name="Weisz D."/>
            <person name="Dudchenko O."/>
            <person name="Aiden E.L."/>
            <person name="Korhonen P.K."/>
            <person name="Gasser R.B."/>
        </authorList>
    </citation>
    <scope>NUCLEOTIDE SEQUENCE [LARGE SCALE GENOMIC DNA]</scope>
    <source>
        <strain evidence="1">Cs-k2</strain>
    </source>
</reference>
<dbReference type="Proteomes" id="UP000286415">
    <property type="component" value="Unassembled WGS sequence"/>
</dbReference>
<comment type="caution">
    <text evidence="1">The sequence shown here is derived from an EMBL/GenBank/DDBJ whole genome shotgun (WGS) entry which is preliminary data.</text>
</comment>
<gene>
    <name evidence="1" type="ORF">CSKR_109057</name>
</gene>
<name>A0A3R7JJ99_CLOSI</name>
<dbReference type="EMBL" id="NIRI02000042">
    <property type="protein sequence ID" value="KAG5447524.1"/>
    <property type="molecule type" value="Genomic_DNA"/>
</dbReference>
<evidence type="ECO:0000313" key="2">
    <source>
        <dbReference type="Proteomes" id="UP000286415"/>
    </source>
</evidence>